<dbReference type="KEGG" id="mtt:Ftrac_0947"/>
<dbReference type="AlphaFoldDB" id="E4TTN2"/>
<evidence type="ECO:0000313" key="2">
    <source>
        <dbReference type="EMBL" id="ADR20949.1"/>
    </source>
</evidence>
<sequence length="88" mass="9489">MENKRFLLILGGIGVLLLIPAVPMQFSNEGNWKPFDFKTMGFLLLGTGLLCVVVLRAVKSLIARLIPCGGILLVLLVIWAELAVGILG</sequence>
<proteinExistence type="predicted"/>
<feature type="transmembrane region" description="Helical" evidence="1">
    <location>
        <begin position="65"/>
        <end position="87"/>
    </location>
</feature>
<keyword evidence="1" id="KW-0812">Transmembrane</keyword>
<accession>E4TTN2</accession>
<organism evidence="2 3">
    <name type="scientific">Marivirga tractuosa (strain ATCC 23168 / DSM 4126 / NBRC 15989 / NCIMB 1408 / VKM B-1430 / H-43)</name>
    <name type="common">Microscilla tractuosa</name>
    <name type="synonym">Flexibacter tractuosus</name>
    <dbReference type="NCBI Taxonomy" id="643867"/>
    <lineage>
        <taxon>Bacteria</taxon>
        <taxon>Pseudomonadati</taxon>
        <taxon>Bacteroidota</taxon>
        <taxon>Cytophagia</taxon>
        <taxon>Cytophagales</taxon>
        <taxon>Marivirgaceae</taxon>
        <taxon>Marivirga</taxon>
    </lineage>
</organism>
<gene>
    <name evidence="2" type="ordered locus">Ftrac_0947</name>
</gene>
<dbReference type="eggNOG" id="ENOG5032YSV">
    <property type="taxonomic scope" value="Bacteria"/>
</dbReference>
<name>E4TTN2_MARTH</name>
<dbReference type="HOGENOM" id="CLU_180763_0_0_10"/>
<dbReference type="EMBL" id="CP002349">
    <property type="protein sequence ID" value="ADR20949.1"/>
    <property type="molecule type" value="Genomic_DNA"/>
</dbReference>
<evidence type="ECO:0000313" key="3">
    <source>
        <dbReference type="Proteomes" id="UP000008720"/>
    </source>
</evidence>
<dbReference type="Proteomes" id="UP000008720">
    <property type="component" value="Chromosome"/>
</dbReference>
<feature type="transmembrane region" description="Helical" evidence="1">
    <location>
        <begin position="39"/>
        <end position="58"/>
    </location>
</feature>
<keyword evidence="1" id="KW-0472">Membrane</keyword>
<keyword evidence="3" id="KW-1185">Reference proteome</keyword>
<reference evidence="2 3" key="1">
    <citation type="journal article" date="2011" name="Stand. Genomic Sci.">
        <title>Complete genome sequence of Marivirga tractuosa type strain (H-43).</title>
        <authorList>
            <person name="Pagani I."/>
            <person name="Chertkov O."/>
            <person name="Lapidus A."/>
            <person name="Lucas S."/>
            <person name="Del Rio T.G."/>
            <person name="Tice H."/>
            <person name="Copeland A."/>
            <person name="Cheng J.F."/>
            <person name="Nolan M."/>
            <person name="Saunders E."/>
            <person name="Pitluck S."/>
            <person name="Held B."/>
            <person name="Goodwin L."/>
            <person name="Liolios K."/>
            <person name="Ovchinikova G."/>
            <person name="Ivanova N."/>
            <person name="Mavromatis K."/>
            <person name="Pati A."/>
            <person name="Chen A."/>
            <person name="Palaniappan K."/>
            <person name="Land M."/>
            <person name="Hauser L."/>
            <person name="Jeffries C.D."/>
            <person name="Detter J.C."/>
            <person name="Han C."/>
            <person name="Tapia R."/>
            <person name="Ngatchou-Djao O.D."/>
            <person name="Rohde M."/>
            <person name="Goker M."/>
            <person name="Spring S."/>
            <person name="Sikorski J."/>
            <person name="Woyke T."/>
            <person name="Bristow J."/>
            <person name="Eisen J.A."/>
            <person name="Markowitz V."/>
            <person name="Hugenholtz P."/>
            <person name="Klenk H.P."/>
            <person name="Kyrpides N.C."/>
        </authorList>
    </citation>
    <scope>NUCLEOTIDE SEQUENCE [LARGE SCALE GENOMIC DNA]</scope>
    <source>
        <strain evidence="3">ATCC 23168 / DSM 4126 / NBRC 15989 / NCIMB 1408 / VKM B-1430 / H-43</strain>
    </source>
</reference>
<protein>
    <submittedName>
        <fullName evidence="2">Uncharacterized protein</fullName>
    </submittedName>
</protein>
<dbReference type="OrthoDB" id="9813621at2"/>
<dbReference type="RefSeq" id="WP_013453100.1">
    <property type="nucleotide sequence ID" value="NC_014759.1"/>
</dbReference>
<keyword evidence="1" id="KW-1133">Transmembrane helix</keyword>
<dbReference type="STRING" id="643867.Ftrac_0947"/>
<evidence type="ECO:0000256" key="1">
    <source>
        <dbReference type="SAM" id="Phobius"/>
    </source>
</evidence>